<gene>
    <name evidence="4" type="ORF">FNW17_01025</name>
</gene>
<feature type="domain" description="Phage integrase SAM-like" evidence="2">
    <location>
        <begin position="112"/>
        <end position="212"/>
    </location>
</feature>
<dbReference type="OrthoDB" id="1098628at2"/>
<dbReference type="RefSeq" id="WP_144070670.1">
    <property type="nucleotide sequence ID" value="NZ_VJZR01000001.1"/>
</dbReference>
<sequence>MTTDNLKILFIEGKNRKNKKNQSPLFCRLTLNGNRKQLSTGINIESEHWDTKNQVILKSHKSAILYNSQLDKIKSKISSIYMILQLQENPFSIEDIHGKYLGKELKKSEFILSYYKQYLSKIEKLVGREIKDNTYSKFVYVGNHLEAFLKWKYKKTDYPLKELSLQFLSDFDYYLKTEKKQEQITVNKTIQRLRTPIKQAISEGYLDRDPFILHKSKTVRKTVIFLTTEELKTLEKAVLQQKRLSTIQDLFIFCCYTGLAYNEMTNLEKQNIQIGFDNINWIQMKREKTQRLISIPILPKYNVETGELVNSYVDLVSAANAVNANKRSISNVCLHTNKTCKGYNWSYSSTIESKSISDLRRKTVNQISLDGEIVACYESASEASRKSGLSKTCIARCCRGEREQSGGFLWKYS</sequence>
<dbReference type="Proteomes" id="UP000318585">
    <property type="component" value="Unassembled WGS sequence"/>
</dbReference>
<keyword evidence="1" id="KW-0238">DNA-binding</keyword>
<dbReference type="SUPFAM" id="SSF56349">
    <property type="entry name" value="DNA breaking-rejoining enzymes"/>
    <property type="match status" value="1"/>
</dbReference>
<dbReference type="Pfam" id="PF17293">
    <property type="entry name" value="Arm-DNA-bind_5"/>
    <property type="match status" value="1"/>
</dbReference>
<dbReference type="Gene3D" id="1.10.10.10">
    <property type="entry name" value="Winged helix-like DNA-binding domain superfamily/Winged helix DNA-binding domain"/>
    <property type="match status" value="2"/>
</dbReference>
<comment type="caution">
    <text evidence="4">The sequence shown here is derived from an EMBL/GenBank/DDBJ whole genome shotgun (WGS) entry which is preliminary data.</text>
</comment>
<keyword evidence="5" id="KW-1185">Reference proteome</keyword>
<dbReference type="GO" id="GO:0003677">
    <property type="term" value="F:DNA binding"/>
    <property type="evidence" value="ECO:0007669"/>
    <property type="project" value="UniProtKB-KW"/>
</dbReference>
<dbReference type="EMBL" id="VJZR01000001">
    <property type="protein sequence ID" value="TRX23789.1"/>
    <property type="molecule type" value="Genomic_DNA"/>
</dbReference>
<dbReference type="AlphaFoldDB" id="A0A553CTE6"/>
<dbReference type="SUPFAM" id="SSF64496">
    <property type="entry name" value="DNA-binding domain of intron-encoded endonucleases"/>
    <property type="match status" value="1"/>
</dbReference>
<accession>A0A553CTE6</accession>
<dbReference type="SMART" id="SM00497">
    <property type="entry name" value="IENR1"/>
    <property type="match status" value="2"/>
</dbReference>
<evidence type="ECO:0000256" key="1">
    <source>
        <dbReference type="ARBA" id="ARBA00023125"/>
    </source>
</evidence>
<evidence type="ECO:0000313" key="5">
    <source>
        <dbReference type="Proteomes" id="UP000318585"/>
    </source>
</evidence>
<dbReference type="InterPro" id="IPR010998">
    <property type="entry name" value="Integrase_recombinase_N"/>
</dbReference>
<dbReference type="InterPro" id="IPR011010">
    <property type="entry name" value="DNA_brk_join_enz"/>
</dbReference>
<dbReference type="InterPro" id="IPR025269">
    <property type="entry name" value="SAM-like_dom"/>
</dbReference>
<organism evidence="4 5">
    <name type="scientific">Flavobacterium franklandianum</name>
    <dbReference type="NCBI Taxonomy" id="2594430"/>
    <lineage>
        <taxon>Bacteria</taxon>
        <taxon>Pseudomonadati</taxon>
        <taxon>Bacteroidota</taxon>
        <taxon>Flavobacteriia</taxon>
        <taxon>Flavobacteriales</taxon>
        <taxon>Flavobacteriaceae</taxon>
        <taxon>Flavobacterium</taxon>
    </lineage>
</organism>
<protein>
    <submittedName>
        <fullName evidence="4">Site-specific integrase</fullName>
    </submittedName>
</protein>
<name>A0A553CTE6_9FLAO</name>
<feature type="domain" description="Arm DNA-binding" evidence="3">
    <location>
        <begin position="14"/>
        <end position="96"/>
    </location>
</feature>
<dbReference type="InterPro" id="IPR036388">
    <property type="entry name" value="WH-like_DNA-bd_sf"/>
</dbReference>
<dbReference type="Pfam" id="PF13102">
    <property type="entry name" value="Phage_int_SAM_5"/>
    <property type="match status" value="1"/>
</dbReference>
<dbReference type="InterPro" id="IPR035386">
    <property type="entry name" value="Arm-DNA-bind_5"/>
</dbReference>
<proteinExistence type="predicted"/>
<evidence type="ECO:0000259" key="2">
    <source>
        <dbReference type="Pfam" id="PF13102"/>
    </source>
</evidence>
<reference evidence="4 5" key="1">
    <citation type="submission" date="2019-07" db="EMBL/GenBank/DDBJ databases">
        <title>Novel species of Flavobacterium.</title>
        <authorList>
            <person name="Liu Q."/>
            <person name="Xin Y.-H."/>
        </authorList>
    </citation>
    <scope>NUCLEOTIDE SEQUENCE [LARGE SCALE GENOMIC DNA]</scope>
    <source>
        <strain evidence="4 5">LB3P56</strain>
    </source>
</reference>
<evidence type="ECO:0000259" key="3">
    <source>
        <dbReference type="Pfam" id="PF17293"/>
    </source>
</evidence>
<dbReference type="InterPro" id="IPR003647">
    <property type="entry name" value="Intron_nuc_1_rpt"/>
</dbReference>
<evidence type="ECO:0000313" key="4">
    <source>
        <dbReference type="EMBL" id="TRX23789.1"/>
    </source>
</evidence>
<dbReference type="Gene3D" id="1.10.150.130">
    <property type="match status" value="1"/>
</dbReference>